<dbReference type="PROSITE" id="PS51462">
    <property type="entry name" value="NUDIX"/>
    <property type="match status" value="1"/>
</dbReference>
<organism evidence="2 3">
    <name type="scientific">Ruminococcus albus 8</name>
    <dbReference type="NCBI Taxonomy" id="246199"/>
    <lineage>
        <taxon>Bacteria</taxon>
        <taxon>Bacillati</taxon>
        <taxon>Bacillota</taxon>
        <taxon>Clostridia</taxon>
        <taxon>Eubacteriales</taxon>
        <taxon>Oscillospiraceae</taxon>
        <taxon>Ruminococcus</taxon>
    </lineage>
</organism>
<dbReference type="PANTHER" id="PTHR43222:SF2">
    <property type="entry name" value="NUDIX HYDROLASE 23, CHLOROPLASTIC"/>
    <property type="match status" value="1"/>
</dbReference>
<dbReference type="RefSeq" id="WP_002847738.1">
    <property type="nucleotide sequence ID" value="NZ_ADKM02000049.1"/>
</dbReference>
<dbReference type="PANTHER" id="PTHR43222">
    <property type="entry name" value="NUDIX HYDROLASE 23"/>
    <property type="match status" value="1"/>
</dbReference>
<comment type="caution">
    <text evidence="2">The sequence shown here is derived from an EMBL/GenBank/DDBJ whole genome shotgun (WGS) entry which is preliminary data.</text>
</comment>
<dbReference type="InterPro" id="IPR000086">
    <property type="entry name" value="NUDIX_hydrolase_dom"/>
</dbReference>
<dbReference type="EMBL" id="ADKM02000049">
    <property type="protein sequence ID" value="EGC03969.1"/>
    <property type="molecule type" value="Genomic_DNA"/>
</dbReference>
<dbReference type="Pfam" id="PF00293">
    <property type="entry name" value="NUDIX"/>
    <property type="match status" value="1"/>
</dbReference>
<dbReference type="AlphaFoldDB" id="E9S9R8"/>
<protein>
    <submittedName>
        <fullName evidence="2">Hydrolase, NUDIX family</fullName>
    </submittedName>
</protein>
<keyword evidence="2" id="KW-0378">Hydrolase</keyword>
<dbReference type="InterPro" id="IPR015797">
    <property type="entry name" value="NUDIX_hydrolase-like_dom_sf"/>
</dbReference>
<evidence type="ECO:0000313" key="3">
    <source>
        <dbReference type="Proteomes" id="UP000004259"/>
    </source>
</evidence>
<dbReference type="Gene3D" id="3.90.79.10">
    <property type="entry name" value="Nucleoside Triphosphate Pyrophosphohydrolase"/>
    <property type="match status" value="1"/>
</dbReference>
<accession>E9S9R8</accession>
<keyword evidence="3" id="KW-1185">Reference proteome</keyword>
<dbReference type="SUPFAM" id="SSF55811">
    <property type="entry name" value="Nudix"/>
    <property type="match status" value="1"/>
</dbReference>
<reference evidence="2 3" key="1">
    <citation type="submission" date="2011-02" db="EMBL/GenBank/DDBJ databases">
        <authorList>
            <person name="Nelson K.E."/>
            <person name="Sutton G."/>
            <person name="Torralba M."/>
            <person name="Durkin S."/>
            <person name="Harkins D."/>
            <person name="Montgomery R."/>
            <person name="Ziemer C."/>
            <person name="Klaassens E."/>
            <person name="Ocuiv P."/>
            <person name="Morrison M."/>
        </authorList>
    </citation>
    <scope>NUCLEOTIDE SEQUENCE [LARGE SCALE GENOMIC DNA]</scope>
    <source>
        <strain evidence="2 3">8</strain>
    </source>
</reference>
<dbReference type="Proteomes" id="UP000004259">
    <property type="component" value="Unassembled WGS sequence"/>
</dbReference>
<sequence length="144" mass="16560">MPVQKIQGYNCMIVLSPAGDEWLMCKRRKDPYKGLYNLVGGKIEVGEDGEHAAYRELFEETSITAEQITLERLMTFDYPLDGCYVEVWAGQLKQPAEVSGDENELCWLPLTEDFFDMKKFAGEGNIGHMLEILKLHPERWNVKL</sequence>
<dbReference type="GO" id="GO:0016787">
    <property type="term" value="F:hydrolase activity"/>
    <property type="evidence" value="ECO:0007669"/>
    <property type="project" value="UniProtKB-KW"/>
</dbReference>
<gene>
    <name evidence="2" type="ORF">CUS_4957</name>
</gene>
<evidence type="ECO:0000259" key="1">
    <source>
        <dbReference type="PROSITE" id="PS51462"/>
    </source>
</evidence>
<name>E9S9R8_RUMAL</name>
<dbReference type="STRING" id="246199.CUS_4957"/>
<evidence type="ECO:0000313" key="2">
    <source>
        <dbReference type="EMBL" id="EGC03969.1"/>
    </source>
</evidence>
<dbReference type="eggNOG" id="COG1051">
    <property type="taxonomic scope" value="Bacteria"/>
</dbReference>
<proteinExistence type="predicted"/>
<feature type="domain" description="Nudix hydrolase" evidence="1">
    <location>
        <begin position="4"/>
        <end position="130"/>
    </location>
</feature>